<reference evidence="2 3" key="1">
    <citation type="journal article" date="2019" name="Sci. Rep.">
        <title>Orb-weaving spider Araneus ventricosus genome elucidates the spidroin gene catalogue.</title>
        <authorList>
            <person name="Kono N."/>
            <person name="Nakamura H."/>
            <person name="Ohtoshi R."/>
            <person name="Moran D.A.P."/>
            <person name="Shinohara A."/>
            <person name="Yoshida Y."/>
            <person name="Fujiwara M."/>
            <person name="Mori M."/>
            <person name="Tomita M."/>
            <person name="Arakawa K."/>
        </authorList>
    </citation>
    <scope>NUCLEOTIDE SEQUENCE [LARGE SCALE GENOMIC DNA]</scope>
</reference>
<proteinExistence type="predicted"/>
<dbReference type="EMBL" id="BGPR01001891">
    <property type="protein sequence ID" value="GBM63821.1"/>
    <property type="molecule type" value="Genomic_DNA"/>
</dbReference>
<comment type="caution">
    <text evidence="2">The sequence shown here is derived from an EMBL/GenBank/DDBJ whole genome shotgun (WGS) entry which is preliminary data.</text>
</comment>
<dbReference type="OrthoDB" id="8044640at2759"/>
<name>A0A4Y2HEX2_ARAVE</name>
<protein>
    <submittedName>
        <fullName evidence="2">Uncharacterized protein</fullName>
    </submittedName>
</protein>
<sequence>MSVRTCVLKRANADTLQPDMSVAEHTAAANGDIKHQITGSKLPSNGQVLAVLFYNIREVNLTVNESANLAIRECIIFWEEARMPTKSLRNYVRKFFKVYQVWRDLQKNAKKLQDVFKPRQQEFVSNLDNLFDIAHADALQLMKIEEDRMFSQRQRQPVRPAHLGGVDKKLTDEEERARL</sequence>
<dbReference type="AlphaFoldDB" id="A0A4Y2HEX2"/>
<feature type="region of interest" description="Disordered" evidence="1">
    <location>
        <begin position="151"/>
        <end position="179"/>
    </location>
</feature>
<accession>A0A4Y2HEX2</accession>
<organism evidence="2 3">
    <name type="scientific">Araneus ventricosus</name>
    <name type="common">Orbweaver spider</name>
    <name type="synonym">Epeira ventricosa</name>
    <dbReference type="NCBI Taxonomy" id="182803"/>
    <lineage>
        <taxon>Eukaryota</taxon>
        <taxon>Metazoa</taxon>
        <taxon>Ecdysozoa</taxon>
        <taxon>Arthropoda</taxon>
        <taxon>Chelicerata</taxon>
        <taxon>Arachnida</taxon>
        <taxon>Araneae</taxon>
        <taxon>Araneomorphae</taxon>
        <taxon>Entelegynae</taxon>
        <taxon>Araneoidea</taxon>
        <taxon>Araneidae</taxon>
        <taxon>Araneus</taxon>
    </lineage>
</organism>
<evidence type="ECO:0000256" key="1">
    <source>
        <dbReference type="SAM" id="MobiDB-lite"/>
    </source>
</evidence>
<keyword evidence="3" id="KW-1185">Reference proteome</keyword>
<dbReference type="Proteomes" id="UP000499080">
    <property type="component" value="Unassembled WGS sequence"/>
</dbReference>
<gene>
    <name evidence="2" type="ORF">AVEN_262707_1</name>
</gene>
<evidence type="ECO:0000313" key="2">
    <source>
        <dbReference type="EMBL" id="GBM63821.1"/>
    </source>
</evidence>
<evidence type="ECO:0000313" key="3">
    <source>
        <dbReference type="Proteomes" id="UP000499080"/>
    </source>
</evidence>
<feature type="compositionally biased region" description="Basic and acidic residues" evidence="1">
    <location>
        <begin position="165"/>
        <end position="179"/>
    </location>
</feature>